<evidence type="ECO:0008006" key="4">
    <source>
        <dbReference type="Google" id="ProtNLM"/>
    </source>
</evidence>
<feature type="transmembrane region" description="Helical" evidence="1">
    <location>
        <begin position="123"/>
        <end position="143"/>
    </location>
</feature>
<proteinExistence type="predicted"/>
<feature type="transmembrane region" description="Helical" evidence="1">
    <location>
        <begin position="405"/>
        <end position="426"/>
    </location>
</feature>
<organism evidence="2 3">
    <name type="scientific">Nocardioides panacihumi</name>
    <dbReference type="NCBI Taxonomy" id="400774"/>
    <lineage>
        <taxon>Bacteria</taxon>
        <taxon>Bacillati</taxon>
        <taxon>Actinomycetota</taxon>
        <taxon>Actinomycetes</taxon>
        <taxon>Propionibacteriales</taxon>
        <taxon>Nocardioidaceae</taxon>
        <taxon>Nocardioides</taxon>
    </lineage>
</organism>
<name>A0ABN2QHQ3_9ACTN</name>
<protein>
    <recommendedName>
        <fullName evidence="4">ABC-2 type transport system permease protein</fullName>
    </recommendedName>
</protein>
<evidence type="ECO:0000256" key="1">
    <source>
        <dbReference type="SAM" id="Phobius"/>
    </source>
</evidence>
<feature type="transmembrane region" description="Helical" evidence="1">
    <location>
        <begin position="476"/>
        <end position="495"/>
    </location>
</feature>
<evidence type="ECO:0000313" key="3">
    <source>
        <dbReference type="Proteomes" id="UP001500571"/>
    </source>
</evidence>
<keyword evidence="1" id="KW-0812">Transmembrane</keyword>
<feature type="transmembrane region" description="Helical" evidence="1">
    <location>
        <begin position="45"/>
        <end position="65"/>
    </location>
</feature>
<feature type="transmembrane region" description="Helical" evidence="1">
    <location>
        <begin position="447"/>
        <end position="470"/>
    </location>
</feature>
<dbReference type="RefSeq" id="WP_344042976.1">
    <property type="nucleotide sequence ID" value="NZ_BAAAPB010000001.1"/>
</dbReference>
<gene>
    <name evidence="2" type="ORF">GCM10009798_09740</name>
</gene>
<comment type="caution">
    <text evidence="2">The sequence shown here is derived from an EMBL/GenBank/DDBJ whole genome shotgun (WGS) entry which is preliminary data.</text>
</comment>
<feature type="transmembrane region" description="Helical" evidence="1">
    <location>
        <begin position="155"/>
        <end position="180"/>
    </location>
</feature>
<feature type="transmembrane region" description="Helical" evidence="1">
    <location>
        <begin position="331"/>
        <end position="350"/>
    </location>
</feature>
<feature type="transmembrane region" description="Helical" evidence="1">
    <location>
        <begin position="237"/>
        <end position="259"/>
    </location>
</feature>
<keyword evidence="1" id="KW-0472">Membrane</keyword>
<sequence>MPTAASSTDLRSRLRARLRDEWWAVQDVGHVLHLRASTVRRRRTVIGATVFVLITLGAAVVPAYLPGAGSGDYAFNLLLLMPTAFAGFLMLTLASAVASGGGRELVPRDQMVAYPVSPTTDHLGALLLAPLNIAWLLQCWLLLGSAAYARGSGGSVPVVVGAFLWVLAATAIGQVVAWVVEALRRTAYGLAVVRVVGLAGLATVAALQLTNHLGNALDALPTRWLVVGLLSGFGWRWALTLVVIVAVFLVAVAVGALPAHLTARLQPREELRVESGRYRARPTTSSDFAALLRVDRASVWRAVPMRRGLAVLAVGPGLVSLAGNLPWNQLTILPGLVASGGALLFGVNAWSLETRGALWRESLPVTPATVFAARAWVLLEFLVVASGITLALAVLRAGVPTAAELSALLCTWLVVVLQVLSASMRWSLRSPYAVDLRSARATPAPPLAMVGYSTKLAASTTITSLVFSGLAQVDAWPLSILVASPFVAWSVLRLLGARDGWVEPAARARVVMTVAG</sequence>
<feature type="transmembrane region" description="Helical" evidence="1">
    <location>
        <begin position="187"/>
        <end position="207"/>
    </location>
</feature>
<keyword evidence="1" id="KW-1133">Transmembrane helix</keyword>
<reference evidence="2 3" key="1">
    <citation type="journal article" date="2019" name="Int. J. Syst. Evol. Microbiol.">
        <title>The Global Catalogue of Microorganisms (GCM) 10K type strain sequencing project: providing services to taxonomists for standard genome sequencing and annotation.</title>
        <authorList>
            <consortium name="The Broad Institute Genomics Platform"/>
            <consortium name="The Broad Institute Genome Sequencing Center for Infectious Disease"/>
            <person name="Wu L."/>
            <person name="Ma J."/>
        </authorList>
    </citation>
    <scope>NUCLEOTIDE SEQUENCE [LARGE SCALE GENOMIC DNA]</scope>
    <source>
        <strain evidence="2 3">JCM 15309</strain>
    </source>
</reference>
<keyword evidence="3" id="KW-1185">Reference proteome</keyword>
<feature type="transmembrane region" description="Helical" evidence="1">
    <location>
        <begin position="308"/>
        <end position="325"/>
    </location>
</feature>
<accession>A0ABN2QHQ3</accession>
<feature type="transmembrane region" description="Helical" evidence="1">
    <location>
        <begin position="371"/>
        <end position="393"/>
    </location>
</feature>
<dbReference type="EMBL" id="BAAAPB010000001">
    <property type="protein sequence ID" value="GAA1952551.1"/>
    <property type="molecule type" value="Genomic_DNA"/>
</dbReference>
<feature type="transmembrane region" description="Helical" evidence="1">
    <location>
        <begin position="77"/>
        <end position="102"/>
    </location>
</feature>
<evidence type="ECO:0000313" key="2">
    <source>
        <dbReference type="EMBL" id="GAA1952551.1"/>
    </source>
</evidence>
<dbReference type="Proteomes" id="UP001500571">
    <property type="component" value="Unassembled WGS sequence"/>
</dbReference>